<keyword evidence="4" id="KW-1185">Reference proteome</keyword>
<keyword evidence="1" id="KW-1015">Disulfide bond</keyword>
<evidence type="ECO:0000313" key="3">
    <source>
        <dbReference type="EMBL" id="PVD31845.1"/>
    </source>
</evidence>
<dbReference type="InterPro" id="IPR001304">
    <property type="entry name" value="C-type_lectin-like"/>
</dbReference>
<dbReference type="Proteomes" id="UP000245119">
    <property type="component" value="Linkage Group LG4"/>
</dbReference>
<dbReference type="PANTHER" id="PTHR22801">
    <property type="entry name" value="LITHOSTATHINE"/>
    <property type="match status" value="1"/>
</dbReference>
<accession>A0A2T7PEK2</accession>
<dbReference type="PROSITE" id="PS50041">
    <property type="entry name" value="C_TYPE_LECTIN_2"/>
    <property type="match status" value="1"/>
</dbReference>
<dbReference type="Pfam" id="PF00059">
    <property type="entry name" value="Lectin_C"/>
    <property type="match status" value="1"/>
</dbReference>
<dbReference type="SUPFAM" id="SSF56436">
    <property type="entry name" value="C-type lectin-like"/>
    <property type="match status" value="1"/>
</dbReference>
<dbReference type="InterPro" id="IPR050801">
    <property type="entry name" value="Ca-Dep_Lectins_ImmuneDev"/>
</dbReference>
<dbReference type="PANTHER" id="PTHR22801:SF63">
    <property type="entry name" value="C-TYPE LECTIN DOMAIN-CONTAINING PROTEIN"/>
    <property type="match status" value="1"/>
</dbReference>
<organism evidence="3 4">
    <name type="scientific">Pomacea canaliculata</name>
    <name type="common">Golden apple snail</name>
    <dbReference type="NCBI Taxonomy" id="400727"/>
    <lineage>
        <taxon>Eukaryota</taxon>
        <taxon>Metazoa</taxon>
        <taxon>Spiralia</taxon>
        <taxon>Lophotrochozoa</taxon>
        <taxon>Mollusca</taxon>
        <taxon>Gastropoda</taxon>
        <taxon>Caenogastropoda</taxon>
        <taxon>Architaenioglossa</taxon>
        <taxon>Ampullarioidea</taxon>
        <taxon>Ampullariidae</taxon>
        <taxon>Pomacea</taxon>
    </lineage>
</organism>
<reference evidence="3 4" key="1">
    <citation type="submission" date="2018-04" db="EMBL/GenBank/DDBJ databases">
        <title>The genome of golden apple snail Pomacea canaliculata provides insight into stress tolerance and invasive adaptation.</title>
        <authorList>
            <person name="Liu C."/>
            <person name="Liu B."/>
            <person name="Ren Y."/>
            <person name="Zhang Y."/>
            <person name="Wang H."/>
            <person name="Li S."/>
            <person name="Jiang F."/>
            <person name="Yin L."/>
            <person name="Zhang G."/>
            <person name="Qian W."/>
            <person name="Fan W."/>
        </authorList>
    </citation>
    <scope>NUCLEOTIDE SEQUENCE [LARGE SCALE GENOMIC DNA]</scope>
    <source>
        <strain evidence="3">SZHN2017</strain>
        <tissue evidence="3">Muscle</tissue>
    </source>
</reference>
<sequence length="153" mass="16934">MLRCKLVCAGGCPVDKGYELYDNRCLKLYTESQDYQTARARCEADGAHLFHFKSRDQDSPALVHLLTTRGEVLQGISHGLWVGATDIEVEGQFVWSDGTSVPTNTGLWGDTQPDNYLNNEDCADVGISNGIMLNDLPCSSKLKYVCQVDINKQ</sequence>
<name>A0A2T7PEK2_POMCA</name>
<proteinExistence type="predicted"/>
<evidence type="ECO:0000313" key="4">
    <source>
        <dbReference type="Proteomes" id="UP000245119"/>
    </source>
</evidence>
<gene>
    <name evidence="3" type="ORF">C0Q70_07264</name>
</gene>
<dbReference type="InterPro" id="IPR016187">
    <property type="entry name" value="CTDL_fold"/>
</dbReference>
<comment type="caution">
    <text evidence="3">The sequence shown here is derived from an EMBL/GenBank/DDBJ whole genome shotgun (WGS) entry which is preliminary data.</text>
</comment>
<dbReference type="InterPro" id="IPR016186">
    <property type="entry name" value="C-type_lectin-like/link_sf"/>
</dbReference>
<dbReference type="InterPro" id="IPR018378">
    <property type="entry name" value="C-type_lectin_CS"/>
</dbReference>
<dbReference type="SMART" id="SM00034">
    <property type="entry name" value="CLECT"/>
    <property type="match status" value="1"/>
</dbReference>
<dbReference type="Gene3D" id="3.10.100.10">
    <property type="entry name" value="Mannose-Binding Protein A, subunit A"/>
    <property type="match status" value="1"/>
</dbReference>
<dbReference type="OrthoDB" id="6126523at2759"/>
<evidence type="ECO:0000256" key="1">
    <source>
        <dbReference type="ARBA" id="ARBA00023157"/>
    </source>
</evidence>
<dbReference type="EMBL" id="PZQS01000004">
    <property type="protein sequence ID" value="PVD31845.1"/>
    <property type="molecule type" value="Genomic_DNA"/>
</dbReference>
<dbReference type="PROSITE" id="PS00615">
    <property type="entry name" value="C_TYPE_LECTIN_1"/>
    <property type="match status" value="1"/>
</dbReference>
<protein>
    <recommendedName>
        <fullName evidence="2">C-type lectin domain-containing protein</fullName>
    </recommendedName>
</protein>
<dbReference type="AlphaFoldDB" id="A0A2T7PEK2"/>
<feature type="domain" description="C-type lectin" evidence="2">
    <location>
        <begin position="21"/>
        <end position="147"/>
    </location>
</feature>
<dbReference type="CDD" id="cd00037">
    <property type="entry name" value="CLECT"/>
    <property type="match status" value="1"/>
</dbReference>
<evidence type="ECO:0000259" key="2">
    <source>
        <dbReference type="PROSITE" id="PS50041"/>
    </source>
</evidence>